<dbReference type="Pfam" id="PF11617">
    <property type="entry name" value="Cu-binding_MopE"/>
    <property type="match status" value="1"/>
</dbReference>
<dbReference type="Proteomes" id="UP000278907">
    <property type="component" value="Unassembled WGS sequence"/>
</dbReference>
<comment type="caution">
    <text evidence="2">The sequence shown here is derived from an EMBL/GenBank/DDBJ whole genome shotgun (WGS) entry which is preliminary data.</text>
</comment>
<proteinExistence type="predicted"/>
<reference evidence="2 3" key="1">
    <citation type="submission" date="2018-09" db="EMBL/GenBank/DDBJ databases">
        <authorList>
            <person name="Livingstone P.G."/>
            <person name="Whitworth D.E."/>
        </authorList>
    </citation>
    <scope>NUCLEOTIDE SEQUENCE [LARGE SCALE GENOMIC DNA]</scope>
    <source>
        <strain evidence="2 3">CA031B</strain>
    </source>
</reference>
<evidence type="ECO:0008006" key="4">
    <source>
        <dbReference type="Google" id="ProtNLM"/>
    </source>
</evidence>
<sequence>MYRLCLLGCVLLLGACREKAPDEGALRLTVKYSASHPPACVRVEVQDARGHKEGTDIPKSQFQERDEQELRVAVLRKADWEQALSITVSSFDKDEAGRCAGNEVERRASEQPVPVPPKKFSQWTLQLMAADADGDGHLAGATWDRLADCNDNDAAYHPGAKETCGGTVDFNCNTLTGCQEPGCRAEACDDGNACTQGDHCEGEGKAASCVSGTPTQCQQPGNVCAARMACQPTTGLCEPGALPQGTVCDDGNPCTLGDACSAGACAGTERQCAAGSDICRESGGTCNRDTGRCDYKPLPDTATCDDALACTTPDRCDGNGACVGTPTACAAPAQCLRIAQVCTTGADCRYEADPAKLNTPCTASTGAPGVCLPTGACSPFPYPTSNFDPNTIAAADIQGLKTTGNVTFNSDTLTWNPAGTVQNSALLKYKILPQSTGVTDAVLLPVATLDLGGSLTLVGARPVIVAVFGDAVVNQPIFANGTTTVAGAGAHQQCGTATGANGEFANRKGGGGGGGGNGTAGKSGGRGYDDGGLPGAAGLTRASATVPLVGGCPGGEGGGLGVAIPGKGGAGGGAFQLSVARTLTVSKRITAS</sequence>
<name>A0ABX9QEE6_9BACT</name>
<gene>
    <name evidence="2" type="ORF">D7Y13_21785</name>
</gene>
<dbReference type="InterPro" id="IPR021655">
    <property type="entry name" value="Put_metal-bd"/>
</dbReference>
<feature type="non-terminal residue" evidence="2">
    <location>
        <position position="592"/>
    </location>
</feature>
<accession>A0ABX9QEE6</accession>
<evidence type="ECO:0000256" key="1">
    <source>
        <dbReference type="SAM" id="MobiDB-lite"/>
    </source>
</evidence>
<dbReference type="RefSeq" id="WP_120630766.1">
    <property type="nucleotide sequence ID" value="NZ_RAWI01000172.1"/>
</dbReference>
<keyword evidence="3" id="KW-1185">Reference proteome</keyword>
<dbReference type="EMBL" id="RAWI01000172">
    <property type="protein sequence ID" value="RKI05746.1"/>
    <property type="molecule type" value="Genomic_DNA"/>
</dbReference>
<evidence type="ECO:0000313" key="2">
    <source>
        <dbReference type="EMBL" id="RKI05746.1"/>
    </source>
</evidence>
<organism evidence="2 3">
    <name type="scientific">Corallococcus praedator</name>
    <dbReference type="NCBI Taxonomy" id="2316724"/>
    <lineage>
        <taxon>Bacteria</taxon>
        <taxon>Pseudomonadati</taxon>
        <taxon>Myxococcota</taxon>
        <taxon>Myxococcia</taxon>
        <taxon>Myxococcales</taxon>
        <taxon>Cystobacterineae</taxon>
        <taxon>Myxococcaceae</taxon>
        <taxon>Corallococcus</taxon>
    </lineage>
</organism>
<dbReference type="PROSITE" id="PS51257">
    <property type="entry name" value="PROKAR_LIPOPROTEIN"/>
    <property type="match status" value="1"/>
</dbReference>
<evidence type="ECO:0000313" key="3">
    <source>
        <dbReference type="Proteomes" id="UP000278907"/>
    </source>
</evidence>
<feature type="region of interest" description="Disordered" evidence="1">
    <location>
        <begin position="508"/>
        <end position="527"/>
    </location>
</feature>
<protein>
    <recommendedName>
        <fullName evidence="4">Tenascin-X</fullName>
    </recommendedName>
</protein>